<dbReference type="InterPro" id="IPR047142">
    <property type="entry name" value="OryJ/VirC-like"/>
</dbReference>
<feature type="domain" description="Cupin type-2" evidence="1">
    <location>
        <begin position="83"/>
        <end position="150"/>
    </location>
</feature>
<sequence length="173" mass="19071">MAYPSFRRVVTGHSSSGRAIITNDDTLYPGDFFVPSERAQEGAFGATFLFRTTAAPESNNAPFEDPANKSQPISEAVSSNWRIIDFPPNSTAPFHRTLSVDFGVVIKGEVVIELEDGVETVLKEQDGVVQRGTVHAWHNRTAENARMIFVILPAEPVKVEETGEILKERQIGE</sequence>
<gene>
    <name evidence="2" type="ORF">NA57DRAFT_70475</name>
</gene>
<dbReference type="InterPro" id="IPR014710">
    <property type="entry name" value="RmlC-like_jellyroll"/>
</dbReference>
<proteinExistence type="predicted"/>
<dbReference type="CDD" id="cd02231">
    <property type="entry name" value="cupin_BLL6423-like"/>
    <property type="match status" value="1"/>
</dbReference>
<name>A0A9P4MBD7_9PEZI</name>
<dbReference type="Gene3D" id="2.60.120.10">
    <property type="entry name" value="Jelly Rolls"/>
    <property type="match status" value="1"/>
</dbReference>
<dbReference type="InterPro" id="IPR013096">
    <property type="entry name" value="Cupin_2"/>
</dbReference>
<dbReference type="SUPFAM" id="SSF51182">
    <property type="entry name" value="RmlC-like cupins"/>
    <property type="match status" value="1"/>
</dbReference>
<protein>
    <recommendedName>
        <fullName evidence="1">Cupin type-2 domain-containing protein</fullName>
    </recommendedName>
</protein>
<dbReference type="Gene3D" id="2.20.70.150">
    <property type="match status" value="1"/>
</dbReference>
<reference evidence="2" key="1">
    <citation type="journal article" date="2020" name="Stud. Mycol.">
        <title>101 Dothideomycetes genomes: a test case for predicting lifestyles and emergence of pathogens.</title>
        <authorList>
            <person name="Haridas S."/>
            <person name="Albert R."/>
            <person name="Binder M."/>
            <person name="Bloem J."/>
            <person name="Labutti K."/>
            <person name="Salamov A."/>
            <person name="Andreopoulos B."/>
            <person name="Baker S."/>
            <person name="Barry K."/>
            <person name="Bills G."/>
            <person name="Bluhm B."/>
            <person name="Cannon C."/>
            <person name="Castanera R."/>
            <person name="Culley D."/>
            <person name="Daum C."/>
            <person name="Ezra D."/>
            <person name="Gonzalez J."/>
            <person name="Henrissat B."/>
            <person name="Kuo A."/>
            <person name="Liang C."/>
            <person name="Lipzen A."/>
            <person name="Lutzoni F."/>
            <person name="Magnuson J."/>
            <person name="Mondo S."/>
            <person name="Nolan M."/>
            <person name="Ohm R."/>
            <person name="Pangilinan J."/>
            <person name="Park H.-J."/>
            <person name="Ramirez L."/>
            <person name="Alfaro M."/>
            <person name="Sun H."/>
            <person name="Tritt A."/>
            <person name="Yoshinaga Y."/>
            <person name="Zwiers L.-H."/>
            <person name="Turgeon B."/>
            <person name="Goodwin S."/>
            <person name="Spatafora J."/>
            <person name="Crous P."/>
            <person name="Grigoriev I."/>
        </authorList>
    </citation>
    <scope>NUCLEOTIDE SEQUENCE</scope>
    <source>
        <strain evidence="2">CBS 133067</strain>
    </source>
</reference>
<keyword evidence="3" id="KW-1185">Reference proteome</keyword>
<dbReference type="OrthoDB" id="5840532at2759"/>
<dbReference type="PANTHER" id="PTHR36156">
    <property type="entry name" value="SLR2101 PROTEIN"/>
    <property type="match status" value="1"/>
</dbReference>
<dbReference type="PANTHER" id="PTHR36156:SF2">
    <property type="entry name" value="CUPIN TYPE-2 DOMAIN-CONTAINING PROTEIN"/>
    <property type="match status" value="1"/>
</dbReference>
<evidence type="ECO:0000313" key="2">
    <source>
        <dbReference type="EMBL" id="KAF2104260.1"/>
    </source>
</evidence>
<dbReference type="EMBL" id="ML978121">
    <property type="protein sequence ID" value="KAF2104260.1"/>
    <property type="molecule type" value="Genomic_DNA"/>
</dbReference>
<dbReference type="InterPro" id="IPR011051">
    <property type="entry name" value="RmlC_Cupin_sf"/>
</dbReference>
<dbReference type="Proteomes" id="UP000799772">
    <property type="component" value="Unassembled WGS sequence"/>
</dbReference>
<dbReference type="Pfam" id="PF07883">
    <property type="entry name" value="Cupin_2"/>
    <property type="match status" value="1"/>
</dbReference>
<evidence type="ECO:0000313" key="3">
    <source>
        <dbReference type="Proteomes" id="UP000799772"/>
    </source>
</evidence>
<accession>A0A9P4MBD7</accession>
<evidence type="ECO:0000259" key="1">
    <source>
        <dbReference type="Pfam" id="PF07883"/>
    </source>
</evidence>
<dbReference type="AlphaFoldDB" id="A0A9P4MBD7"/>
<organism evidence="2 3">
    <name type="scientific">Rhizodiscina lignyota</name>
    <dbReference type="NCBI Taxonomy" id="1504668"/>
    <lineage>
        <taxon>Eukaryota</taxon>
        <taxon>Fungi</taxon>
        <taxon>Dikarya</taxon>
        <taxon>Ascomycota</taxon>
        <taxon>Pezizomycotina</taxon>
        <taxon>Dothideomycetes</taxon>
        <taxon>Pleosporomycetidae</taxon>
        <taxon>Aulographales</taxon>
        <taxon>Rhizodiscinaceae</taxon>
        <taxon>Rhizodiscina</taxon>
    </lineage>
</organism>
<comment type="caution">
    <text evidence="2">The sequence shown here is derived from an EMBL/GenBank/DDBJ whole genome shotgun (WGS) entry which is preliminary data.</text>
</comment>